<comment type="caution">
    <text evidence="1">The sequence shown here is derived from an EMBL/GenBank/DDBJ whole genome shotgun (WGS) entry which is preliminary data.</text>
</comment>
<dbReference type="Proteomes" id="UP000324222">
    <property type="component" value="Unassembled WGS sequence"/>
</dbReference>
<evidence type="ECO:0000313" key="2">
    <source>
        <dbReference type="Proteomes" id="UP000324222"/>
    </source>
</evidence>
<proteinExistence type="predicted"/>
<organism evidence="1 2">
    <name type="scientific">Portunus trituberculatus</name>
    <name type="common">Swimming crab</name>
    <name type="synonym">Neptunus trituberculatus</name>
    <dbReference type="NCBI Taxonomy" id="210409"/>
    <lineage>
        <taxon>Eukaryota</taxon>
        <taxon>Metazoa</taxon>
        <taxon>Ecdysozoa</taxon>
        <taxon>Arthropoda</taxon>
        <taxon>Crustacea</taxon>
        <taxon>Multicrustacea</taxon>
        <taxon>Malacostraca</taxon>
        <taxon>Eumalacostraca</taxon>
        <taxon>Eucarida</taxon>
        <taxon>Decapoda</taxon>
        <taxon>Pleocyemata</taxon>
        <taxon>Brachyura</taxon>
        <taxon>Eubrachyura</taxon>
        <taxon>Portunoidea</taxon>
        <taxon>Portunidae</taxon>
        <taxon>Portuninae</taxon>
        <taxon>Portunus</taxon>
    </lineage>
</organism>
<evidence type="ECO:0000313" key="1">
    <source>
        <dbReference type="EMBL" id="MPC24973.1"/>
    </source>
</evidence>
<dbReference type="AlphaFoldDB" id="A0A5B7DVH1"/>
<gene>
    <name evidence="1" type="ORF">E2C01_018068</name>
</gene>
<accession>A0A5B7DVH1</accession>
<sequence length="82" mass="9438">MYIFAPQTSLSKDNNCPVQEHCLVLNVYDRNTQNMLRHFCGLRRRYSRPLLALAPARHPASPLTPLAQHRAICFHPETKIPT</sequence>
<keyword evidence="2" id="KW-1185">Reference proteome</keyword>
<protein>
    <submittedName>
        <fullName evidence="1">Uncharacterized protein</fullName>
    </submittedName>
</protein>
<dbReference type="EMBL" id="VSRR010001397">
    <property type="protein sequence ID" value="MPC24973.1"/>
    <property type="molecule type" value="Genomic_DNA"/>
</dbReference>
<reference evidence="1 2" key="1">
    <citation type="submission" date="2019-05" db="EMBL/GenBank/DDBJ databases">
        <title>Another draft genome of Portunus trituberculatus and its Hox gene families provides insights of decapod evolution.</title>
        <authorList>
            <person name="Jeong J.-H."/>
            <person name="Song I."/>
            <person name="Kim S."/>
            <person name="Choi T."/>
            <person name="Kim D."/>
            <person name="Ryu S."/>
            <person name="Kim W."/>
        </authorList>
    </citation>
    <scope>NUCLEOTIDE SEQUENCE [LARGE SCALE GENOMIC DNA]</scope>
    <source>
        <tissue evidence="1">Muscle</tissue>
    </source>
</reference>
<name>A0A5B7DVH1_PORTR</name>